<dbReference type="Gene3D" id="1.20.1250.20">
    <property type="entry name" value="MFS general substrate transporter like domains"/>
    <property type="match status" value="1"/>
</dbReference>
<feature type="domain" description="Major facilitator superfamily (MFS) profile" evidence="6">
    <location>
        <begin position="1"/>
        <end position="156"/>
    </location>
</feature>
<dbReference type="PANTHER" id="PTHR11662">
    <property type="entry name" value="SOLUTE CARRIER FAMILY 17"/>
    <property type="match status" value="1"/>
</dbReference>
<name>G2ZZB9_9RALS</name>
<proteinExistence type="predicted"/>
<dbReference type="SUPFAM" id="SSF103473">
    <property type="entry name" value="MFS general substrate transporter"/>
    <property type="match status" value="1"/>
</dbReference>
<comment type="subcellular location">
    <subcellularLocation>
        <location evidence="1">Membrane</location>
        <topology evidence="1">Multi-pass membrane protein</topology>
    </subcellularLocation>
</comment>
<organism evidence="7">
    <name type="scientific">Ralstonia syzygii R24</name>
    <dbReference type="NCBI Taxonomy" id="907261"/>
    <lineage>
        <taxon>Bacteria</taxon>
        <taxon>Pseudomonadati</taxon>
        <taxon>Pseudomonadota</taxon>
        <taxon>Betaproteobacteria</taxon>
        <taxon>Burkholderiales</taxon>
        <taxon>Burkholderiaceae</taxon>
        <taxon>Ralstonia</taxon>
        <taxon>Ralstonia solanacearum species complex</taxon>
    </lineage>
</organism>
<evidence type="ECO:0000256" key="5">
    <source>
        <dbReference type="SAM" id="Phobius"/>
    </source>
</evidence>
<protein>
    <submittedName>
        <fullName evidence="7">Putative glucarate transporter</fullName>
    </submittedName>
</protein>
<reference evidence="7" key="2">
    <citation type="submission" date="2011-04" db="EMBL/GenBank/DDBJ databases">
        <authorList>
            <person name="Genoscope - CEA"/>
        </authorList>
    </citation>
    <scope>NUCLEOTIDE SEQUENCE</scope>
    <source>
        <strain evidence="7">R24</strain>
    </source>
</reference>
<evidence type="ECO:0000256" key="2">
    <source>
        <dbReference type="ARBA" id="ARBA00022692"/>
    </source>
</evidence>
<dbReference type="GO" id="GO:0022857">
    <property type="term" value="F:transmembrane transporter activity"/>
    <property type="evidence" value="ECO:0007669"/>
    <property type="project" value="InterPro"/>
</dbReference>
<evidence type="ECO:0000313" key="7">
    <source>
        <dbReference type="EMBL" id="CCA84219.1"/>
    </source>
</evidence>
<dbReference type="RefSeq" id="WP_197334931.1">
    <property type="nucleotide sequence ID" value="NZ_CP115944.1"/>
</dbReference>
<evidence type="ECO:0000256" key="4">
    <source>
        <dbReference type="ARBA" id="ARBA00023136"/>
    </source>
</evidence>
<feature type="transmembrane region" description="Helical" evidence="5">
    <location>
        <begin position="97"/>
        <end position="123"/>
    </location>
</feature>
<dbReference type="AlphaFoldDB" id="G2ZZB9"/>
<sequence length="163" mass="16973">MSILPAGIVTTLPVVCGFAGGVAGDAFSDALLRRGYSLTLARKLPTISGMLLSMTMTVCNYVSADVAVVALMVLSYFGKGSGGLGWAVISDVAPKEAVGILGAIFNTFRNVAGIVTPIVICSIVETMKSFNGARIFVSANALVAILSCAVIIKDIRRVELKSW</sequence>
<dbReference type="InterPro" id="IPR050382">
    <property type="entry name" value="MFS_Na/Anion_cotransporter"/>
</dbReference>
<accession>G2ZZB9</accession>
<feature type="transmembrane region" description="Helical" evidence="5">
    <location>
        <begin position="135"/>
        <end position="152"/>
    </location>
</feature>
<dbReference type="InterPro" id="IPR020846">
    <property type="entry name" value="MFS_dom"/>
</dbReference>
<dbReference type="PANTHER" id="PTHR11662:SF399">
    <property type="entry name" value="FI19708P1-RELATED"/>
    <property type="match status" value="1"/>
</dbReference>
<dbReference type="InterPro" id="IPR036259">
    <property type="entry name" value="MFS_trans_sf"/>
</dbReference>
<evidence type="ECO:0000256" key="1">
    <source>
        <dbReference type="ARBA" id="ARBA00004141"/>
    </source>
</evidence>
<gene>
    <name evidence="7" type="ORF">RALSY_10181</name>
</gene>
<keyword evidence="3 5" id="KW-1133">Transmembrane helix</keyword>
<reference evidence="7" key="1">
    <citation type="journal article" date="2011" name="PLoS ONE">
        <title>Ralstonia syzygii, the Blood Disease Bacterium and some Asian R. solanacearum strains form a single genomic species despite divergent lifestyles.</title>
        <authorList>
            <person name="Remenant B."/>
            <person name="de Cambiaire J.C."/>
            <person name="Cellier G."/>
            <person name="Jacobs J.M."/>
            <person name="Mangenot S."/>
            <person name="Barbe V."/>
            <person name="Lajus A."/>
            <person name="Vallenet D."/>
            <person name="Medigue C."/>
            <person name="Fegan M."/>
            <person name="Allen C."/>
            <person name="Prior P."/>
        </authorList>
    </citation>
    <scope>NUCLEOTIDE SEQUENCE</scope>
    <source>
        <strain evidence="7">R24</strain>
    </source>
</reference>
<feature type="transmembrane region" description="Helical" evidence="5">
    <location>
        <begin position="6"/>
        <end position="28"/>
    </location>
</feature>
<keyword evidence="4 5" id="KW-0472">Membrane</keyword>
<dbReference type="GO" id="GO:0016020">
    <property type="term" value="C:membrane"/>
    <property type="evidence" value="ECO:0007669"/>
    <property type="project" value="UniProtKB-SubCell"/>
</dbReference>
<evidence type="ECO:0000259" key="6">
    <source>
        <dbReference type="PROSITE" id="PS50850"/>
    </source>
</evidence>
<evidence type="ECO:0000256" key="3">
    <source>
        <dbReference type="ARBA" id="ARBA00022989"/>
    </source>
</evidence>
<dbReference type="PROSITE" id="PS50850">
    <property type="entry name" value="MFS"/>
    <property type="match status" value="1"/>
</dbReference>
<dbReference type="EMBL" id="FR854086">
    <property type="protein sequence ID" value="CCA84219.1"/>
    <property type="molecule type" value="Genomic_DNA"/>
</dbReference>
<keyword evidence="2 5" id="KW-0812">Transmembrane</keyword>